<comment type="caution">
    <text evidence="1">The sequence shown here is derived from an EMBL/GenBank/DDBJ whole genome shotgun (WGS) entry which is preliminary data.</text>
</comment>
<dbReference type="Gene3D" id="3.40.50.1000">
    <property type="entry name" value="HAD superfamily/HAD-like"/>
    <property type="match status" value="1"/>
</dbReference>
<proteinExistence type="predicted"/>
<dbReference type="SUPFAM" id="SSF56784">
    <property type="entry name" value="HAD-like"/>
    <property type="match status" value="1"/>
</dbReference>
<sequence>MPAPKDIFAALQGKGKITKVCATNSNSKRTAEQILSKMKISHSKRVGGDSIPDTQEIPTGSLFGNLKRTHKVTVFPNLVKITPIKPTYHETEDVVHQPMFFDLDDTIITRKSGRKFGYAPHDWKWLHEEVPVKLQSLHSSQPIIIISNQATTSALSAESKSLSNIITKIEYIFKDMTEKKLNVERISFYCSTNRKGIMRKPEIGIFTEFKKDYGVEFDIELSCFIGDAAGRATDFSDSDKKFAEGCGLKFLTPEEYYGI</sequence>
<dbReference type="NCBIfam" id="TIGR01662">
    <property type="entry name" value="HAD-SF-IIIA"/>
    <property type="match status" value="1"/>
</dbReference>
<dbReference type="EMBL" id="JAEUBG010003245">
    <property type="protein sequence ID" value="KAH3683060.1"/>
    <property type="molecule type" value="Genomic_DNA"/>
</dbReference>
<dbReference type="PANTHER" id="PTHR12083">
    <property type="entry name" value="BIFUNCTIONAL POLYNUCLEOTIDE PHOSPHATASE/KINASE"/>
    <property type="match status" value="1"/>
</dbReference>
<dbReference type="AlphaFoldDB" id="A0A9P8TLG4"/>
<accession>A0A9P8TLG4</accession>
<evidence type="ECO:0008006" key="3">
    <source>
        <dbReference type="Google" id="ProtNLM"/>
    </source>
</evidence>
<dbReference type="InterPro" id="IPR006549">
    <property type="entry name" value="HAD-SF_hydro_IIIA"/>
</dbReference>
<dbReference type="GO" id="GO:0006281">
    <property type="term" value="P:DNA repair"/>
    <property type="evidence" value="ECO:0007669"/>
    <property type="project" value="TreeGrafter"/>
</dbReference>
<dbReference type="GO" id="GO:0046403">
    <property type="term" value="F:polynucleotide 3'-phosphatase activity"/>
    <property type="evidence" value="ECO:0007669"/>
    <property type="project" value="TreeGrafter"/>
</dbReference>
<name>A0A9P8TLG4_WICPI</name>
<dbReference type="GO" id="GO:0003690">
    <property type="term" value="F:double-stranded DNA binding"/>
    <property type="evidence" value="ECO:0007669"/>
    <property type="project" value="TreeGrafter"/>
</dbReference>
<dbReference type="OrthoDB" id="19045at2759"/>
<dbReference type="InterPro" id="IPR006551">
    <property type="entry name" value="Polynucleotide_phosphatase"/>
</dbReference>
<dbReference type="GO" id="GO:0046404">
    <property type="term" value="F:ATP-dependent polydeoxyribonucleotide 5'-hydroxyl-kinase activity"/>
    <property type="evidence" value="ECO:0007669"/>
    <property type="project" value="TreeGrafter"/>
</dbReference>
<keyword evidence="2" id="KW-1185">Reference proteome</keyword>
<reference evidence="1" key="1">
    <citation type="journal article" date="2021" name="Open Biol.">
        <title>Shared evolutionary footprints suggest mitochondrial oxidative damage underlies multiple complex I losses in fungi.</title>
        <authorList>
            <person name="Schikora-Tamarit M.A."/>
            <person name="Marcet-Houben M."/>
            <person name="Nosek J."/>
            <person name="Gabaldon T."/>
        </authorList>
    </citation>
    <scope>NUCLEOTIDE SEQUENCE</scope>
    <source>
        <strain evidence="1">CBS2887</strain>
    </source>
</reference>
<dbReference type="PANTHER" id="PTHR12083:SF9">
    <property type="entry name" value="BIFUNCTIONAL POLYNUCLEOTIDE PHOSPHATASE_KINASE"/>
    <property type="match status" value="1"/>
</dbReference>
<reference evidence="1" key="2">
    <citation type="submission" date="2021-01" db="EMBL/GenBank/DDBJ databases">
        <authorList>
            <person name="Schikora-Tamarit M.A."/>
        </authorList>
    </citation>
    <scope>NUCLEOTIDE SEQUENCE</scope>
    <source>
        <strain evidence="1">CBS2887</strain>
    </source>
</reference>
<dbReference type="NCBIfam" id="TIGR01664">
    <property type="entry name" value="DNA-3'-Pase"/>
    <property type="match status" value="1"/>
</dbReference>
<evidence type="ECO:0000313" key="1">
    <source>
        <dbReference type="EMBL" id="KAH3683060.1"/>
    </source>
</evidence>
<dbReference type="InterPro" id="IPR023214">
    <property type="entry name" value="HAD_sf"/>
</dbReference>
<dbReference type="InterPro" id="IPR036412">
    <property type="entry name" value="HAD-like_sf"/>
</dbReference>
<dbReference type="Pfam" id="PF08645">
    <property type="entry name" value="PNK3P"/>
    <property type="match status" value="1"/>
</dbReference>
<evidence type="ECO:0000313" key="2">
    <source>
        <dbReference type="Proteomes" id="UP000774326"/>
    </source>
</evidence>
<dbReference type="Proteomes" id="UP000774326">
    <property type="component" value="Unassembled WGS sequence"/>
</dbReference>
<gene>
    <name evidence="1" type="ORF">WICPIJ_005969</name>
</gene>
<protein>
    <recommendedName>
        <fullName evidence="3">DNA 3'-phosphatase</fullName>
    </recommendedName>
</protein>
<organism evidence="1 2">
    <name type="scientific">Wickerhamomyces pijperi</name>
    <name type="common">Yeast</name>
    <name type="synonym">Pichia pijperi</name>
    <dbReference type="NCBI Taxonomy" id="599730"/>
    <lineage>
        <taxon>Eukaryota</taxon>
        <taxon>Fungi</taxon>
        <taxon>Dikarya</taxon>
        <taxon>Ascomycota</taxon>
        <taxon>Saccharomycotina</taxon>
        <taxon>Saccharomycetes</taxon>
        <taxon>Phaffomycetales</taxon>
        <taxon>Wickerhamomycetaceae</taxon>
        <taxon>Wickerhamomyces</taxon>
    </lineage>
</organism>
<dbReference type="InterPro" id="IPR013954">
    <property type="entry name" value="PNK3P"/>
</dbReference>